<dbReference type="Proteomes" id="UP000469558">
    <property type="component" value="Unassembled WGS sequence"/>
</dbReference>
<evidence type="ECO:0000256" key="1">
    <source>
        <dbReference type="SAM" id="MobiDB-lite"/>
    </source>
</evidence>
<organism evidence="3 4">
    <name type="scientific">Lachnellula suecica</name>
    <dbReference type="NCBI Taxonomy" id="602035"/>
    <lineage>
        <taxon>Eukaryota</taxon>
        <taxon>Fungi</taxon>
        <taxon>Dikarya</taxon>
        <taxon>Ascomycota</taxon>
        <taxon>Pezizomycotina</taxon>
        <taxon>Leotiomycetes</taxon>
        <taxon>Helotiales</taxon>
        <taxon>Lachnaceae</taxon>
        <taxon>Lachnellula</taxon>
    </lineage>
</organism>
<dbReference type="PANTHER" id="PTHR24148">
    <property type="entry name" value="ANKYRIN REPEAT DOMAIN-CONTAINING PROTEIN 39 HOMOLOG-RELATED"/>
    <property type="match status" value="1"/>
</dbReference>
<evidence type="ECO:0000313" key="4">
    <source>
        <dbReference type="Proteomes" id="UP000469558"/>
    </source>
</evidence>
<feature type="region of interest" description="Disordered" evidence="1">
    <location>
        <begin position="182"/>
        <end position="204"/>
    </location>
</feature>
<evidence type="ECO:0000313" key="3">
    <source>
        <dbReference type="EMBL" id="TVY80293.1"/>
    </source>
</evidence>
<dbReference type="EMBL" id="QGMK01000714">
    <property type="protein sequence ID" value="TVY80293.1"/>
    <property type="molecule type" value="Genomic_DNA"/>
</dbReference>
<name>A0A8T9CBI2_9HELO</name>
<feature type="domain" description="Heterokaryon incompatibility" evidence="2">
    <location>
        <begin position="57"/>
        <end position="225"/>
    </location>
</feature>
<reference evidence="3 4" key="1">
    <citation type="submission" date="2018-05" db="EMBL/GenBank/DDBJ databases">
        <title>Genome sequencing and assembly of the regulated plant pathogen Lachnellula willkommii and related sister species for the development of diagnostic species identification markers.</title>
        <authorList>
            <person name="Giroux E."/>
            <person name="Bilodeau G."/>
        </authorList>
    </citation>
    <scope>NUCLEOTIDE SEQUENCE [LARGE SCALE GENOMIC DNA]</scope>
    <source>
        <strain evidence="3 4">CBS 268.59</strain>
    </source>
</reference>
<keyword evidence="4" id="KW-1185">Reference proteome</keyword>
<evidence type="ECO:0000259" key="2">
    <source>
        <dbReference type="Pfam" id="PF06985"/>
    </source>
</evidence>
<dbReference type="InterPro" id="IPR010730">
    <property type="entry name" value="HET"/>
</dbReference>
<dbReference type="Pfam" id="PF06985">
    <property type="entry name" value="HET"/>
    <property type="match status" value="1"/>
</dbReference>
<dbReference type="OrthoDB" id="2157530at2759"/>
<dbReference type="PANTHER" id="PTHR24148:SF73">
    <property type="entry name" value="HET DOMAIN PROTEIN (AFU_ORTHOLOGUE AFUA_8G01020)"/>
    <property type="match status" value="1"/>
</dbReference>
<gene>
    <name evidence="3" type="primary">het-6_45</name>
    <name evidence="3" type="ORF">LSUE1_G009401</name>
</gene>
<dbReference type="AlphaFoldDB" id="A0A8T9CBI2"/>
<protein>
    <submittedName>
        <fullName evidence="3">Heterokaryon incompatibility protein 6 OR allele</fullName>
    </submittedName>
</protein>
<dbReference type="InterPro" id="IPR052895">
    <property type="entry name" value="HetReg/Transcr_Mod"/>
</dbReference>
<comment type="caution">
    <text evidence="3">The sequence shown here is derived from an EMBL/GenBank/DDBJ whole genome shotgun (WGS) entry which is preliminary data.</text>
</comment>
<sequence>MAIQQPSGSYTYQSLDTNKHGIRLVELLPAARSPQCISDYLVNCRIEHASLDNCPPYQALSYHWGDATVTWPIFLEGEVFLVTKNLEEALRCLIASGTSGYIWVDAICIDQANFEERAQQVQNMASIYENATRVLVWLGMGDEDTQAVFRRLKMAEDLQGTMARQLEERRSLRMATPAVDLDDDEDLPVLGRPQDDPPQISHQDVRSADKIFQHPWWDRVWVIQEATVARELRVVCGTASIPWAILSEVYGSQHAASGVNLPYESNLEPLRKINLLRISWRTRLEQEWNISGYRSHNQPGYRFRFLTTLLSAFRNAKATDPKDKIYAFLGLAEIKSLLPNYAISHSQLYTSFVESYCRDYNYDALDILKECIPQPYPTSLPSFVPDWTVSATDHSSFTSTIFNRAGAFRTGEPYYRASGNHDGRRILVQSIREPYSMNISGIVVDSVQATETLVPSDEELMAPLIRAFDALENYGVYTEAWHTRVLTPQEIEELFPNWYRVAEMSQLNPAFQTFLITYFDPESRLRKIPAAHKSPARWVLPSMALLLDHLYAPKSPRKTFTTTGERFGVGREDVRSGDLGTLKHLWVTVIVRV</sequence>
<accession>A0A8T9CBI2</accession>
<proteinExistence type="predicted"/>